<dbReference type="Pfam" id="PF14374">
    <property type="entry name" value="Ribos_L4_asso_C"/>
    <property type="match status" value="1"/>
</dbReference>
<dbReference type="Pfam" id="PF00573">
    <property type="entry name" value="Ribosomal_L4"/>
    <property type="match status" value="1"/>
</dbReference>
<dbReference type="GO" id="GO:0005840">
    <property type="term" value="C:ribosome"/>
    <property type="evidence" value="ECO:0007669"/>
    <property type="project" value="UniProtKB-KW"/>
</dbReference>
<protein>
    <submittedName>
        <fullName evidence="6">60S ribosomal protein L4-B</fullName>
    </submittedName>
</protein>
<feature type="compositionally biased region" description="Polar residues" evidence="4">
    <location>
        <begin position="125"/>
        <end position="143"/>
    </location>
</feature>
<evidence type="ECO:0000313" key="7">
    <source>
        <dbReference type="Proteomes" id="UP000562929"/>
    </source>
</evidence>
<gene>
    <name evidence="6" type="ORF">GQ602_005076</name>
</gene>
<dbReference type="Gene3D" id="3.40.1370.10">
    <property type="match status" value="1"/>
</dbReference>
<feature type="compositionally biased region" description="Polar residues" evidence="4">
    <location>
        <begin position="300"/>
        <end position="310"/>
    </location>
</feature>
<feature type="compositionally biased region" description="Basic and acidic residues" evidence="4">
    <location>
        <begin position="1288"/>
        <end position="1319"/>
    </location>
</feature>
<evidence type="ECO:0000259" key="5">
    <source>
        <dbReference type="Pfam" id="PF14374"/>
    </source>
</evidence>
<dbReference type="GO" id="GO:1990904">
    <property type="term" value="C:ribonucleoprotein complex"/>
    <property type="evidence" value="ECO:0007669"/>
    <property type="project" value="UniProtKB-KW"/>
</dbReference>
<dbReference type="InterPro" id="IPR045240">
    <property type="entry name" value="Ribosomal_uL4_euk/arch"/>
</dbReference>
<dbReference type="InterPro" id="IPR023574">
    <property type="entry name" value="Ribosomal_uL4_dom_sf"/>
</dbReference>
<feature type="domain" description="Large ribosomal subunit protein uL4 C-terminal" evidence="5">
    <location>
        <begin position="1222"/>
        <end position="1297"/>
    </location>
</feature>
<proteinExistence type="inferred from homology"/>
<dbReference type="GO" id="GO:0006412">
    <property type="term" value="P:translation"/>
    <property type="evidence" value="ECO:0007669"/>
    <property type="project" value="InterPro"/>
</dbReference>
<feature type="region of interest" description="Disordered" evidence="4">
    <location>
        <begin position="929"/>
        <end position="948"/>
    </location>
</feature>
<dbReference type="FunFam" id="3.40.1370.10:FF:000002">
    <property type="entry name" value="60S ribosomal protein L4"/>
    <property type="match status" value="1"/>
</dbReference>
<accession>A0A8H4Q529</accession>
<dbReference type="InterPro" id="IPR002136">
    <property type="entry name" value="Ribosomal_uL4"/>
</dbReference>
<dbReference type="PANTHER" id="PTHR19431">
    <property type="entry name" value="60S RIBOSOMAL PROTEIN L4"/>
    <property type="match status" value="1"/>
</dbReference>
<feature type="compositionally biased region" description="Basic and acidic residues" evidence="4">
    <location>
        <begin position="373"/>
        <end position="390"/>
    </location>
</feature>
<feature type="compositionally biased region" description="Low complexity" evidence="4">
    <location>
        <begin position="57"/>
        <end position="67"/>
    </location>
</feature>
<reference evidence="6 7" key="1">
    <citation type="journal article" date="2020" name="G3 (Bethesda)">
        <title>Genetic Underpinnings of Host Manipulation by Ophiocordyceps as Revealed by Comparative Transcriptomics.</title>
        <authorList>
            <person name="Will I."/>
            <person name="Das B."/>
            <person name="Trinh T."/>
            <person name="Brachmann A."/>
            <person name="Ohm R.A."/>
            <person name="de Bekker C."/>
        </authorList>
    </citation>
    <scope>NUCLEOTIDE SEQUENCE [LARGE SCALE GENOMIC DNA]</scope>
    <source>
        <strain evidence="6 7">EC05</strain>
    </source>
</reference>
<dbReference type="InterPro" id="IPR025755">
    <property type="entry name" value="Ribos_uL4_C_dom"/>
</dbReference>
<feature type="compositionally biased region" description="Polar residues" evidence="4">
    <location>
        <begin position="465"/>
        <end position="476"/>
    </location>
</feature>
<evidence type="ECO:0000313" key="6">
    <source>
        <dbReference type="EMBL" id="KAF4585771.1"/>
    </source>
</evidence>
<feature type="compositionally biased region" description="Basic and acidic residues" evidence="4">
    <location>
        <begin position="580"/>
        <end position="589"/>
    </location>
</feature>
<name>A0A8H4Q529_9HYPO</name>
<feature type="compositionally biased region" description="Basic and acidic residues" evidence="4">
    <location>
        <begin position="164"/>
        <end position="176"/>
    </location>
</feature>
<evidence type="ECO:0000256" key="3">
    <source>
        <dbReference type="ARBA" id="ARBA00023274"/>
    </source>
</evidence>
<sequence>MDSFSQARHLTALGVYPASRWPPNDKNVSSSGGSGRRRRLTRPPPASVEDEADSLARELSISSSSPLSDEEPPSKGDIDQQPIMLEVHEYNPERRFVLLNDSPADVTQPRTLEAKTARVDDEETSNNNTGRRYEPTSQRSQRVNAERIPASVDAKQSKTALSRATRETDHEGLKVDAKRRHEPPAQKPQQTELNPEKMAPKIVNVEIPAGRRHESGSQRTHHHTVPEPARPPITRQHLAPLESSGNHQRSPEHRRSRSTAMADAQRPELYSPRYPRPFEDQMLSPDAITSGMAGRDKSQAYGQYTTSPTRQYYAEEAHRNRTDLRHRRTRTSSTSRPFDSGAFGGPPFKRLSGDWAAEPSCHKEYYGPSTRVVTRDSSRSTRRGEGERFEPTSPRSSRTQSRSTSKPAKDYNYTYKHNAPLVFQDGQPVSTSKEPGGGDGGAARSRLSVNTAVHPSAHRRESPKVSPTTLRGSSTFPLADGGRRQQEAAQLPYPDDDEPTIVSVGVGKRGSHTGGKTMMPSHIVVMPEPSVTRPTVEQPVGMKRPPSPAVAPPLETRYPPPLDNEKPQPDTERPAGSYRRYSEGRDKDGPGALPDCPRTKPVAGMADWLTLTRTDFNICPTCYGGVFAQSEFRSHFLPVLRPTDEPITCDFGSSPWYRIAWLLTLKHEKLDLRLFYRVANVAASSPTGPCPGNRKATGNWLTVIDPYTRRPVAEFAACYQCAMTVEALLPNLTGLFVQSSGHSQPTREVCALHFTPKSKQFVQYFDAFETTSEKAALTDQEPDVTGLAQELRQLSVGRACREDSPVHNGYWHIMQSVPELKVCDACFNEVVRPKIAEGNSIARNFFTQPQQLTAATCQLYSPRMREVFEKACRRRDREYLERKVLERRAVERDICDKLLQLDRSPNNDARLDKQMELLVENWKKWDNFRRRRRPGPGPPFTMTSRPTVSIIGKDGAPTGSTHPMPAVFTSPIRPDIVQKVHTGMAKNRRQPYAVSEKAGHQTSAESWGTGRAVARIPRVSGGGTHRAGQAAFGNMCRSGRMFAPTKIWRKWHIKINQGQKRYATCSAVAASAVAPLLMARGHQIMTIAEVPLVIDSELFEGASLARTASAVALLRAVGAGADLDKVKGSKKLRAGKGKLRGRRHRQRRGPLVVYSPEVDGKELVRGFRNIPGIETCPVTALNLLQLAPGGHLGRFVIWTSAAFKALDEIYGSTTEPSALKRDFLLPSNVVCQADLTRLINSSEIQSSLNAPKGEAITRRSAVQKKNPLRNKQVMLRLNPYAAVFSKEGAGKEDAKKEGAKKDGAKEGAKKESGKQESAKKGPAKKK</sequence>
<keyword evidence="2 6" id="KW-0689">Ribosomal protein</keyword>
<comment type="caution">
    <text evidence="6">The sequence shown here is derived from an EMBL/GenBank/DDBJ whole genome shotgun (WGS) entry which is preliminary data.</text>
</comment>
<evidence type="ECO:0000256" key="2">
    <source>
        <dbReference type="ARBA" id="ARBA00022980"/>
    </source>
</evidence>
<organism evidence="6 7">
    <name type="scientific">Ophiocordyceps camponoti-floridani</name>
    <dbReference type="NCBI Taxonomy" id="2030778"/>
    <lineage>
        <taxon>Eukaryota</taxon>
        <taxon>Fungi</taxon>
        <taxon>Dikarya</taxon>
        <taxon>Ascomycota</taxon>
        <taxon>Pezizomycotina</taxon>
        <taxon>Sordariomycetes</taxon>
        <taxon>Hypocreomycetidae</taxon>
        <taxon>Hypocreales</taxon>
        <taxon>Ophiocordycipitaceae</taxon>
        <taxon>Ophiocordyceps</taxon>
    </lineage>
</organism>
<comment type="similarity">
    <text evidence="1">Belongs to the universal ribosomal protein uL4 family.</text>
</comment>
<feature type="compositionally biased region" description="Basic and acidic residues" evidence="4">
    <location>
        <begin position="563"/>
        <end position="573"/>
    </location>
</feature>
<keyword evidence="3" id="KW-0687">Ribonucleoprotein</keyword>
<evidence type="ECO:0000256" key="4">
    <source>
        <dbReference type="SAM" id="MobiDB-lite"/>
    </source>
</evidence>
<dbReference type="InterPro" id="IPR013000">
    <property type="entry name" value="Ribosomal_uL4_euk/arc_CS"/>
</dbReference>
<dbReference type="PROSITE" id="PS00939">
    <property type="entry name" value="RIBOSOMAL_L1E"/>
    <property type="match status" value="1"/>
</dbReference>
<dbReference type="EMBL" id="JAACLJ010000005">
    <property type="protein sequence ID" value="KAF4585771.1"/>
    <property type="molecule type" value="Genomic_DNA"/>
</dbReference>
<feature type="compositionally biased region" description="Basic and acidic residues" evidence="4">
    <location>
        <begin position="313"/>
        <end position="323"/>
    </location>
</feature>
<dbReference type="GO" id="GO:0003735">
    <property type="term" value="F:structural constituent of ribosome"/>
    <property type="evidence" value="ECO:0007669"/>
    <property type="project" value="InterPro"/>
</dbReference>
<feature type="region of interest" description="Disordered" evidence="4">
    <location>
        <begin position="987"/>
        <end position="1009"/>
    </location>
</feature>
<feature type="compositionally biased region" description="Low complexity" evidence="4">
    <location>
        <begin position="391"/>
        <end position="406"/>
    </location>
</feature>
<keyword evidence="7" id="KW-1185">Reference proteome</keyword>
<dbReference type="OrthoDB" id="10259785at2759"/>
<feature type="compositionally biased region" description="Basic and acidic residues" evidence="4">
    <location>
        <begin position="86"/>
        <end position="96"/>
    </location>
</feature>
<feature type="region of interest" description="Disordered" evidence="4">
    <location>
        <begin position="1287"/>
        <end position="1326"/>
    </location>
</feature>
<evidence type="ECO:0000256" key="1">
    <source>
        <dbReference type="ARBA" id="ARBA00010528"/>
    </source>
</evidence>
<dbReference type="SUPFAM" id="SSF52166">
    <property type="entry name" value="Ribosomal protein L4"/>
    <property type="match status" value="1"/>
</dbReference>
<dbReference type="Proteomes" id="UP000562929">
    <property type="component" value="Unassembled WGS sequence"/>
</dbReference>
<feature type="region of interest" description="Disordered" evidence="4">
    <location>
        <begin position="14"/>
        <end position="599"/>
    </location>
</feature>